<dbReference type="EC" id="2.5.1.18" evidence="2"/>
<dbReference type="InterPro" id="IPR040079">
    <property type="entry name" value="Glutathione_S-Trfase"/>
</dbReference>
<dbReference type="STRING" id="22663.A0A218W6R8"/>
<sequence>MAEQVLLLDFWPDPSGVRIRVALREKGVEYEYREEDFQNKSPLLLKMNPVHEQTPVLIHKGKPVSESLIIVQYIDEVWPHKSPLLPTDPYEQANARFWADYIDKKTVVNVIIFKISLIFKHRYIGLVGRSVWETTGEAQESAKKELIHCFRTLKGELGDKTYFGGDRFGLVDVWLIPFYGWFYTLETFAANFSIAEECPKLVTWAQRCMERESVSKSLPDQHKLYDYILEHETGQNQPHL</sequence>
<dbReference type="InterPro" id="IPR004046">
    <property type="entry name" value="GST_C"/>
</dbReference>
<reference evidence="11 13" key="3">
    <citation type="submission" date="2017-11" db="EMBL/GenBank/DDBJ databases">
        <title>De-novo sequencing of pomegranate (Punica granatum L.) genome.</title>
        <authorList>
            <person name="Akparov Z."/>
            <person name="Amiraslanov A."/>
            <person name="Hajiyeva S."/>
            <person name="Abbasov M."/>
            <person name="Kaur K."/>
            <person name="Hamwieh A."/>
            <person name="Solovyev V."/>
            <person name="Salamov A."/>
            <person name="Braich B."/>
            <person name="Kosarev P."/>
            <person name="Mahmoud A."/>
            <person name="Hajiyev E."/>
            <person name="Babayeva S."/>
            <person name="Izzatullayeva V."/>
            <person name="Mammadov A."/>
            <person name="Mammadov A."/>
            <person name="Sharifova S."/>
            <person name="Ojaghi J."/>
            <person name="Eynullazada K."/>
            <person name="Bayramov B."/>
            <person name="Abdulazimova A."/>
            <person name="Shahmuradov I."/>
        </authorList>
    </citation>
    <scope>NUCLEOTIDE SEQUENCE [LARGE SCALE GENOMIC DNA]</scope>
    <source>
        <strain evidence="11">AG2017</strain>
        <strain evidence="13">cv. AG2017</strain>
        <tissue evidence="11">Leaf</tissue>
    </source>
</reference>
<name>A0A218W6R8_PUNGR</name>
<evidence type="ECO:0000256" key="7">
    <source>
        <dbReference type="ARBA" id="ARBA00047960"/>
    </source>
</evidence>
<dbReference type="InterPro" id="IPR045074">
    <property type="entry name" value="GST_C_Tau"/>
</dbReference>
<reference evidence="12" key="1">
    <citation type="journal article" date="2017" name="Plant J.">
        <title>The pomegranate (Punica granatum L.) genome and the genomics of punicalagin biosynthesis.</title>
        <authorList>
            <person name="Qin G."/>
            <person name="Xu C."/>
            <person name="Ming R."/>
            <person name="Tang H."/>
            <person name="Guyot R."/>
            <person name="Kramer E.M."/>
            <person name="Hu Y."/>
            <person name="Yi X."/>
            <person name="Qi Y."/>
            <person name="Xu X."/>
            <person name="Gao Z."/>
            <person name="Pan H."/>
            <person name="Jian J."/>
            <person name="Tian Y."/>
            <person name="Yue Z."/>
            <person name="Xu Y."/>
        </authorList>
    </citation>
    <scope>NUCLEOTIDE SEQUENCE [LARGE SCALE GENOMIC DNA]</scope>
    <source>
        <strain evidence="12">cv. Dabenzi</strain>
    </source>
</reference>
<comment type="subcellular location">
    <subcellularLocation>
        <location evidence="1">Cytoplasm</location>
        <location evidence="1">Cytosol</location>
    </subcellularLocation>
</comment>
<evidence type="ECO:0000313" key="13">
    <source>
        <dbReference type="Proteomes" id="UP000233551"/>
    </source>
</evidence>
<dbReference type="Gene3D" id="1.20.1050.10">
    <property type="match status" value="1"/>
</dbReference>
<evidence type="ECO:0000313" key="12">
    <source>
        <dbReference type="Proteomes" id="UP000197138"/>
    </source>
</evidence>
<dbReference type="EMBL" id="MTKT01005034">
    <property type="protein sequence ID" value="OWM68233.1"/>
    <property type="molecule type" value="Genomic_DNA"/>
</dbReference>
<gene>
    <name evidence="10" type="ORF">CDL15_Pgr004715</name>
    <name evidence="11" type="ORF">CRG98_005173</name>
</gene>
<keyword evidence="4" id="KW-0216">Detoxification</keyword>
<dbReference type="AlphaFoldDB" id="A0A218W6R8"/>
<evidence type="ECO:0000256" key="5">
    <source>
        <dbReference type="ARBA" id="ARBA00022679"/>
    </source>
</evidence>
<evidence type="ECO:0000313" key="11">
    <source>
        <dbReference type="EMBL" id="PKI74409.1"/>
    </source>
</evidence>
<dbReference type="PROSITE" id="PS50405">
    <property type="entry name" value="GST_CTER"/>
    <property type="match status" value="1"/>
</dbReference>
<accession>A0A218W6R8</accession>
<dbReference type="PANTHER" id="PTHR11260">
    <property type="entry name" value="GLUTATHIONE S-TRANSFERASE, GST, SUPERFAMILY, GST DOMAIN CONTAINING"/>
    <property type="match status" value="1"/>
</dbReference>
<dbReference type="SUPFAM" id="SSF52833">
    <property type="entry name" value="Thioredoxin-like"/>
    <property type="match status" value="1"/>
</dbReference>
<dbReference type="CDD" id="cd03058">
    <property type="entry name" value="GST_N_Tau"/>
    <property type="match status" value="1"/>
</dbReference>
<dbReference type="GO" id="GO:0004364">
    <property type="term" value="F:glutathione transferase activity"/>
    <property type="evidence" value="ECO:0007669"/>
    <property type="project" value="UniProtKB-EC"/>
</dbReference>
<dbReference type="InterPro" id="IPR045073">
    <property type="entry name" value="Omega/Tau-like"/>
</dbReference>
<dbReference type="GO" id="GO:0009407">
    <property type="term" value="P:toxin catabolic process"/>
    <property type="evidence" value="ECO:0007669"/>
    <property type="project" value="UniProtKB-ARBA"/>
</dbReference>
<dbReference type="InterPro" id="IPR010987">
    <property type="entry name" value="Glutathione-S-Trfase_C-like"/>
</dbReference>
<evidence type="ECO:0000256" key="1">
    <source>
        <dbReference type="ARBA" id="ARBA00004514"/>
    </source>
</evidence>
<feature type="domain" description="GST C-terminal" evidence="9">
    <location>
        <begin position="88"/>
        <end position="240"/>
    </location>
</feature>
<evidence type="ECO:0000256" key="4">
    <source>
        <dbReference type="ARBA" id="ARBA00022575"/>
    </source>
</evidence>
<dbReference type="Pfam" id="PF00043">
    <property type="entry name" value="GST_C"/>
    <property type="match status" value="1"/>
</dbReference>
<comment type="similarity">
    <text evidence="6">Belongs to the GST superfamily. Tau family.</text>
</comment>
<comment type="caution">
    <text evidence="10">The sequence shown here is derived from an EMBL/GenBank/DDBJ whole genome shotgun (WGS) entry which is preliminary data.</text>
</comment>
<comment type="catalytic activity">
    <reaction evidence="7">
        <text>RX + glutathione = an S-substituted glutathione + a halide anion + H(+)</text>
        <dbReference type="Rhea" id="RHEA:16437"/>
        <dbReference type="ChEBI" id="CHEBI:15378"/>
        <dbReference type="ChEBI" id="CHEBI:16042"/>
        <dbReference type="ChEBI" id="CHEBI:17792"/>
        <dbReference type="ChEBI" id="CHEBI:57925"/>
        <dbReference type="ChEBI" id="CHEBI:90779"/>
        <dbReference type="EC" id="2.5.1.18"/>
    </reaction>
</comment>
<evidence type="ECO:0000313" key="10">
    <source>
        <dbReference type="EMBL" id="OWM68233.1"/>
    </source>
</evidence>
<dbReference type="Gene3D" id="3.40.30.10">
    <property type="entry name" value="Glutaredoxin"/>
    <property type="match status" value="1"/>
</dbReference>
<dbReference type="SFLD" id="SFLDS00019">
    <property type="entry name" value="Glutathione_Transferase_(cytos"/>
    <property type="match status" value="1"/>
</dbReference>
<dbReference type="PROSITE" id="PS50404">
    <property type="entry name" value="GST_NTER"/>
    <property type="match status" value="1"/>
</dbReference>
<feature type="domain" description="GST N-terminal" evidence="8">
    <location>
        <begin position="3"/>
        <end position="82"/>
    </location>
</feature>
<dbReference type="GO" id="GO:0005829">
    <property type="term" value="C:cytosol"/>
    <property type="evidence" value="ECO:0007669"/>
    <property type="project" value="UniProtKB-SubCell"/>
</dbReference>
<keyword evidence="3" id="KW-0963">Cytoplasm</keyword>
<evidence type="ECO:0000259" key="8">
    <source>
        <dbReference type="PROSITE" id="PS50404"/>
    </source>
</evidence>
<dbReference type="Pfam" id="PF02798">
    <property type="entry name" value="GST_N"/>
    <property type="match status" value="1"/>
</dbReference>
<dbReference type="InterPro" id="IPR036282">
    <property type="entry name" value="Glutathione-S-Trfase_C_sf"/>
</dbReference>
<dbReference type="Proteomes" id="UP000233551">
    <property type="component" value="Unassembled WGS sequence"/>
</dbReference>
<dbReference type="PANTHER" id="PTHR11260:SF769">
    <property type="entry name" value="GLUTATHIONE TRANSFERASE"/>
    <property type="match status" value="1"/>
</dbReference>
<protein>
    <recommendedName>
        <fullName evidence="2">glutathione transferase</fullName>
        <ecNumber evidence="2">2.5.1.18</ecNumber>
    </recommendedName>
</protein>
<evidence type="ECO:0000256" key="2">
    <source>
        <dbReference type="ARBA" id="ARBA00012452"/>
    </source>
</evidence>
<keyword evidence="13" id="KW-1185">Reference proteome</keyword>
<dbReference type="InterPro" id="IPR036249">
    <property type="entry name" value="Thioredoxin-like_sf"/>
</dbReference>
<dbReference type="CDD" id="cd03185">
    <property type="entry name" value="GST_C_Tau"/>
    <property type="match status" value="1"/>
</dbReference>
<proteinExistence type="inferred from homology"/>
<evidence type="ECO:0000256" key="3">
    <source>
        <dbReference type="ARBA" id="ARBA00022490"/>
    </source>
</evidence>
<dbReference type="SUPFAM" id="SSF47616">
    <property type="entry name" value="GST C-terminal domain-like"/>
    <property type="match status" value="1"/>
</dbReference>
<dbReference type="InterPro" id="IPR004045">
    <property type="entry name" value="Glutathione_S-Trfase_N"/>
</dbReference>
<evidence type="ECO:0000256" key="6">
    <source>
        <dbReference type="ARBA" id="ARBA00025743"/>
    </source>
</evidence>
<reference evidence="10" key="2">
    <citation type="submission" date="2017-06" db="EMBL/GenBank/DDBJ databases">
        <title>The pomegranate genome and the genomics of punicalagin biosynthesis.</title>
        <authorList>
            <person name="Xu C."/>
        </authorList>
    </citation>
    <scope>NUCLEOTIDE SEQUENCE [LARGE SCALE GENOMIC DNA]</scope>
    <source>
        <tissue evidence="10">Fresh leaf</tissue>
    </source>
</reference>
<dbReference type="GO" id="GO:0006749">
    <property type="term" value="P:glutathione metabolic process"/>
    <property type="evidence" value="ECO:0007669"/>
    <property type="project" value="InterPro"/>
</dbReference>
<dbReference type="SFLD" id="SFLDG01152">
    <property type="entry name" value="Main.3:_Omega-_and_Tau-like"/>
    <property type="match status" value="1"/>
</dbReference>
<dbReference type="Proteomes" id="UP000197138">
    <property type="component" value="Unassembled WGS sequence"/>
</dbReference>
<organism evidence="10 12">
    <name type="scientific">Punica granatum</name>
    <name type="common">Pomegranate</name>
    <dbReference type="NCBI Taxonomy" id="22663"/>
    <lineage>
        <taxon>Eukaryota</taxon>
        <taxon>Viridiplantae</taxon>
        <taxon>Streptophyta</taxon>
        <taxon>Embryophyta</taxon>
        <taxon>Tracheophyta</taxon>
        <taxon>Spermatophyta</taxon>
        <taxon>Magnoliopsida</taxon>
        <taxon>eudicotyledons</taxon>
        <taxon>Gunneridae</taxon>
        <taxon>Pentapetalae</taxon>
        <taxon>rosids</taxon>
        <taxon>malvids</taxon>
        <taxon>Myrtales</taxon>
        <taxon>Lythraceae</taxon>
        <taxon>Punica</taxon>
    </lineage>
</organism>
<dbReference type="FunFam" id="3.40.30.10:FF:000014">
    <property type="entry name" value="Tau class glutathione S-transferase"/>
    <property type="match status" value="1"/>
</dbReference>
<keyword evidence="5" id="KW-0808">Transferase</keyword>
<evidence type="ECO:0000259" key="9">
    <source>
        <dbReference type="PROSITE" id="PS50405"/>
    </source>
</evidence>
<dbReference type="SFLD" id="SFLDG00358">
    <property type="entry name" value="Main_(cytGST)"/>
    <property type="match status" value="1"/>
</dbReference>
<dbReference type="EMBL" id="PGOL01000208">
    <property type="protein sequence ID" value="PKI74409.1"/>
    <property type="molecule type" value="Genomic_DNA"/>
</dbReference>